<keyword evidence="1" id="KW-0175">Coiled coil</keyword>
<dbReference type="OrthoDB" id="1303972at2759"/>
<dbReference type="PaxDb" id="4097-A0A1S3Y285"/>
<name>A0A1S3Y285_TOBAC</name>
<dbReference type="RefSeq" id="XP_016446230.1">
    <property type="nucleotide sequence ID" value="XM_016590744.1"/>
</dbReference>
<protein>
    <submittedName>
        <fullName evidence="2 3">Uncharacterized protein</fullName>
    </submittedName>
</protein>
<accession>A0A1S3Y285</accession>
<reference evidence="2 3" key="1">
    <citation type="submission" date="2025-04" db="UniProtKB">
        <authorList>
            <consortium name="RefSeq"/>
        </authorList>
    </citation>
    <scope>IDENTIFICATION</scope>
</reference>
<proteinExistence type="predicted"/>
<dbReference type="AlphaFoldDB" id="A0A1S3Y285"/>
<gene>
    <name evidence="2 3" type="primary">LOC107771389</name>
</gene>
<sequence length="149" mass="16344">MGFQSCSVLSNQEFYQFLDYVGTRKQSFSKTIFEECECINRSGGVGSNSTISQLINAQNSVTEQIRKLKARNAILEGQFSHTQETAGSSNAQNTEVACLTKKNAALRRQVEDLKERLLTEQGSANARMNNLLRTFVSSSASRALPSGAP</sequence>
<evidence type="ECO:0000313" key="2">
    <source>
        <dbReference type="RefSeq" id="XP_016446229.1"/>
    </source>
</evidence>
<evidence type="ECO:0000256" key="1">
    <source>
        <dbReference type="SAM" id="Coils"/>
    </source>
</evidence>
<dbReference type="RefSeq" id="XP_016446229.1">
    <property type="nucleotide sequence ID" value="XM_016590743.1"/>
</dbReference>
<evidence type="ECO:0000313" key="3">
    <source>
        <dbReference type="RefSeq" id="XP_016446230.1"/>
    </source>
</evidence>
<dbReference type="KEGG" id="nta:107771389"/>
<feature type="coiled-coil region" evidence="1">
    <location>
        <begin position="51"/>
        <end position="123"/>
    </location>
</feature>
<organism evidence="3">
    <name type="scientific">Nicotiana tabacum</name>
    <name type="common">Common tobacco</name>
    <dbReference type="NCBI Taxonomy" id="4097"/>
    <lineage>
        <taxon>Eukaryota</taxon>
        <taxon>Viridiplantae</taxon>
        <taxon>Streptophyta</taxon>
        <taxon>Embryophyta</taxon>
        <taxon>Tracheophyta</taxon>
        <taxon>Spermatophyta</taxon>
        <taxon>Magnoliopsida</taxon>
        <taxon>eudicotyledons</taxon>
        <taxon>Gunneridae</taxon>
        <taxon>Pentapetalae</taxon>
        <taxon>asterids</taxon>
        <taxon>lamiids</taxon>
        <taxon>Solanales</taxon>
        <taxon>Solanaceae</taxon>
        <taxon>Nicotianoideae</taxon>
        <taxon>Nicotianeae</taxon>
        <taxon>Nicotiana</taxon>
    </lineage>
</organism>